<sequence>MAKERIGFIGLGIMGKPMARNLLKAGYPLVVHSRSRPPVDEMVAAGAADGKSPRGVAQQSDIIITMLPDSPDVQQVVLGRDGVLEGIRAGAVLVDMSTISPLVTQEIAKAVTAKGAQMLDAPVSGGEKGAIEATLSIMVGGPDPVFTRVRPVFETLGKNIVHIGGPGAGQVTKACNQIVVALTIQAVSEALALAAKAGVDPAKVRQALLGGFAQSRILDVHGQRMLERNFKPGFRVRLHQKDLNIALSTGKSLGVPLPATAVVQEALTALRGLERSDWDHSALVTLIEELAKVEVKPGK</sequence>
<dbReference type="PROSITE" id="PS00895">
    <property type="entry name" value="3_HYDROXYISOBUT_DH"/>
    <property type="match status" value="1"/>
</dbReference>
<evidence type="ECO:0000313" key="7">
    <source>
        <dbReference type="EMBL" id="TMJ06519.1"/>
    </source>
</evidence>
<dbReference type="Proteomes" id="UP000318661">
    <property type="component" value="Unassembled WGS sequence"/>
</dbReference>
<dbReference type="GO" id="GO:0050661">
    <property type="term" value="F:NADP binding"/>
    <property type="evidence" value="ECO:0007669"/>
    <property type="project" value="InterPro"/>
</dbReference>
<feature type="domain" description="3-hydroxyisobutyrate dehydrogenase-like NAD-binding" evidence="6">
    <location>
        <begin position="167"/>
        <end position="286"/>
    </location>
</feature>
<feature type="active site" evidence="4">
    <location>
        <position position="173"/>
    </location>
</feature>
<evidence type="ECO:0000256" key="3">
    <source>
        <dbReference type="ARBA" id="ARBA00023027"/>
    </source>
</evidence>
<evidence type="ECO:0000259" key="6">
    <source>
        <dbReference type="Pfam" id="PF14833"/>
    </source>
</evidence>
<dbReference type="InterPro" id="IPR006115">
    <property type="entry name" value="6PGDH_NADP-bd"/>
</dbReference>
<evidence type="ECO:0000256" key="2">
    <source>
        <dbReference type="ARBA" id="ARBA00023002"/>
    </source>
</evidence>
<protein>
    <submittedName>
        <fullName evidence="7">2-hydroxy-3-oxopropionate reductase</fullName>
        <ecNumber evidence="7">1.1.1.60</ecNumber>
    </submittedName>
</protein>
<dbReference type="Gene3D" id="3.40.50.720">
    <property type="entry name" value="NAD(P)-binding Rossmann-like Domain"/>
    <property type="match status" value="1"/>
</dbReference>
<keyword evidence="2 7" id="KW-0560">Oxidoreductase</keyword>
<dbReference type="SUPFAM" id="SSF48179">
    <property type="entry name" value="6-phosphogluconate dehydrogenase C-terminal domain-like"/>
    <property type="match status" value="1"/>
</dbReference>
<dbReference type="PANTHER" id="PTHR43060">
    <property type="entry name" value="3-HYDROXYISOBUTYRATE DEHYDROGENASE-LIKE 1, MITOCHONDRIAL-RELATED"/>
    <property type="match status" value="1"/>
</dbReference>
<dbReference type="SUPFAM" id="SSF51735">
    <property type="entry name" value="NAD(P)-binding Rossmann-fold domains"/>
    <property type="match status" value="1"/>
</dbReference>
<dbReference type="InterPro" id="IPR029154">
    <property type="entry name" value="HIBADH-like_NADP-bd"/>
</dbReference>
<evidence type="ECO:0000313" key="8">
    <source>
        <dbReference type="Proteomes" id="UP000318661"/>
    </source>
</evidence>
<name>A0A537LES0_9BACT</name>
<dbReference type="GO" id="GO:0046487">
    <property type="term" value="P:glyoxylate metabolic process"/>
    <property type="evidence" value="ECO:0007669"/>
    <property type="project" value="InterPro"/>
</dbReference>
<dbReference type="PIRSF" id="PIRSF000103">
    <property type="entry name" value="HIBADH"/>
    <property type="match status" value="1"/>
</dbReference>
<dbReference type="AlphaFoldDB" id="A0A537LES0"/>
<dbReference type="EMBL" id="VBAJ01000227">
    <property type="protein sequence ID" value="TMJ06519.1"/>
    <property type="molecule type" value="Genomic_DNA"/>
</dbReference>
<keyword evidence="3" id="KW-0520">NAD</keyword>
<dbReference type="InterPro" id="IPR015815">
    <property type="entry name" value="HIBADH-related"/>
</dbReference>
<dbReference type="Pfam" id="PF14833">
    <property type="entry name" value="NAD_binding_11"/>
    <property type="match status" value="1"/>
</dbReference>
<evidence type="ECO:0000256" key="1">
    <source>
        <dbReference type="ARBA" id="ARBA00009080"/>
    </source>
</evidence>
<dbReference type="GO" id="GO:0016054">
    <property type="term" value="P:organic acid catabolic process"/>
    <property type="evidence" value="ECO:0007669"/>
    <property type="project" value="UniProtKB-ARBA"/>
</dbReference>
<dbReference type="InterPro" id="IPR002204">
    <property type="entry name" value="3-OH-isobutyrate_DH-rel_CS"/>
</dbReference>
<dbReference type="InterPro" id="IPR008927">
    <property type="entry name" value="6-PGluconate_DH-like_C_sf"/>
</dbReference>
<dbReference type="NCBIfam" id="TIGR01505">
    <property type="entry name" value="tartro_sem_red"/>
    <property type="match status" value="1"/>
</dbReference>
<evidence type="ECO:0000259" key="5">
    <source>
        <dbReference type="Pfam" id="PF03446"/>
    </source>
</evidence>
<dbReference type="InterPro" id="IPR036291">
    <property type="entry name" value="NAD(P)-bd_dom_sf"/>
</dbReference>
<dbReference type="Pfam" id="PF03446">
    <property type="entry name" value="NAD_binding_2"/>
    <property type="match status" value="1"/>
</dbReference>
<accession>A0A537LES0</accession>
<organism evidence="7 8">
    <name type="scientific">Candidatus Segetimicrobium genomatis</name>
    <dbReference type="NCBI Taxonomy" id="2569760"/>
    <lineage>
        <taxon>Bacteria</taxon>
        <taxon>Bacillati</taxon>
        <taxon>Candidatus Sysuimicrobiota</taxon>
        <taxon>Candidatus Sysuimicrobiia</taxon>
        <taxon>Candidatus Sysuimicrobiales</taxon>
        <taxon>Candidatus Segetimicrobiaceae</taxon>
        <taxon>Candidatus Segetimicrobium</taxon>
    </lineage>
</organism>
<dbReference type="InterPro" id="IPR013328">
    <property type="entry name" value="6PGD_dom2"/>
</dbReference>
<gene>
    <name evidence="7" type="ORF">E6G99_08820</name>
</gene>
<dbReference type="PANTHER" id="PTHR43060:SF3">
    <property type="entry name" value="2-HYDROXY-3-OXOPROPIONATE REDUCTASE"/>
    <property type="match status" value="1"/>
</dbReference>
<evidence type="ECO:0000256" key="4">
    <source>
        <dbReference type="PIRSR" id="PIRSR000103-1"/>
    </source>
</evidence>
<dbReference type="GO" id="GO:0008679">
    <property type="term" value="F:2-hydroxy-3-oxopropionate reductase activity"/>
    <property type="evidence" value="ECO:0007669"/>
    <property type="project" value="UniProtKB-EC"/>
</dbReference>
<reference evidence="7 8" key="1">
    <citation type="journal article" date="2019" name="Nat. Microbiol.">
        <title>Mediterranean grassland soil C-N compound turnover is dependent on rainfall and depth, and is mediated by genomically divergent microorganisms.</title>
        <authorList>
            <person name="Diamond S."/>
            <person name="Andeer P.F."/>
            <person name="Li Z."/>
            <person name="Crits-Christoph A."/>
            <person name="Burstein D."/>
            <person name="Anantharaman K."/>
            <person name="Lane K.R."/>
            <person name="Thomas B.C."/>
            <person name="Pan C."/>
            <person name="Northen T.R."/>
            <person name="Banfield J.F."/>
        </authorList>
    </citation>
    <scope>NUCLEOTIDE SEQUENCE [LARGE SCALE GENOMIC DNA]</scope>
    <source>
        <strain evidence="7">NP_2</strain>
    </source>
</reference>
<feature type="domain" description="6-phosphogluconate dehydrogenase NADP-binding" evidence="5">
    <location>
        <begin position="5"/>
        <end position="164"/>
    </location>
</feature>
<dbReference type="EC" id="1.1.1.60" evidence="7"/>
<dbReference type="GO" id="GO:0051287">
    <property type="term" value="F:NAD binding"/>
    <property type="evidence" value="ECO:0007669"/>
    <property type="project" value="InterPro"/>
</dbReference>
<comment type="similarity">
    <text evidence="1">Belongs to the HIBADH-related family.</text>
</comment>
<comment type="caution">
    <text evidence="7">The sequence shown here is derived from an EMBL/GenBank/DDBJ whole genome shotgun (WGS) entry which is preliminary data.</text>
</comment>
<dbReference type="InterPro" id="IPR006398">
    <property type="entry name" value="Tartro_sem_red"/>
</dbReference>
<dbReference type="Gene3D" id="1.10.1040.10">
    <property type="entry name" value="N-(1-d-carboxylethyl)-l-norvaline Dehydrogenase, domain 2"/>
    <property type="match status" value="1"/>
</dbReference>
<proteinExistence type="inferred from homology"/>